<dbReference type="Proteomes" id="UP000032304">
    <property type="component" value="Chromosome 7"/>
</dbReference>
<keyword evidence="2" id="KW-1185">Reference proteome</keyword>
<gene>
    <name evidence="1" type="ORF">B456_007G200100</name>
</gene>
<name>A0A0D2SGT8_GOSRA</name>
<sequence length="118" mass="13550">MEVVQHHFQSHSTSHVPEGQLSTKSSLVAAIANYMRSNVYDLQFQGVRNDYDLSRILTSTTNRSILLIEDIHCITTASHDRTNVIEKCEVEEDEDENKRSFPINNGIIHLFLSLSWFD</sequence>
<dbReference type="InterPro" id="IPR050747">
    <property type="entry name" value="Mitochondrial_chaperone_BCS1"/>
</dbReference>
<proteinExistence type="predicted"/>
<accession>A0A0D2SGT8</accession>
<dbReference type="STRING" id="29730.A0A0D2SGT8"/>
<evidence type="ECO:0000313" key="1">
    <source>
        <dbReference type="EMBL" id="KJB43439.1"/>
    </source>
</evidence>
<organism evidence="1 2">
    <name type="scientific">Gossypium raimondii</name>
    <name type="common">Peruvian cotton</name>
    <name type="synonym">Gossypium klotzschianum subsp. raimondii</name>
    <dbReference type="NCBI Taxonomy" id="29730"/>
    <lineage>
        <taxon>Eukaryota</taxon>
        <taxon>Viridiplantae</taxon>
        <taxon>Streptophyta</taxon>
        <taxon>Embryophyta</taxon>
        <taxon>Tracheophyta</taxon>
        <taxon>Spermatophyta</taxon>
        <taxon>Magnoliopsida</taxon>
        <taxon>eudicotyledons</taxon>
        <taxon>Gunneridae</taxon>
        <taxon>Pentapetalae</taxon>
        <taxon>rosids</taxon>
        <taxon>malvids</taxon>
        <taxon>Malvales</taxon>
        <taxon>Malvaceae</taxon>
        <taxon>Malvoideae</taxon>
        <taxon>Gossypium</taxon>
    </lineage>
</organism>
<dbReference type="PANTHER" id="PTHR23070">
    <property type="entry name" value="BCS1 AAA-TYPE ATPASE"/>
    <property type="match status" value="1"/>
</dbReference>
<reference evidence="1 2" key="1">
    <citation type="journal article" date="2012" name="Nature">
        <title>Repeated polyploidization of Gossypium genomes and the evolution of spinnable cotton fibres.</title>
        <authorList>
            <person name="Paterson A.H."/>
            <person name="Wendel J.F."/>
            <person name="Gundlach H."/>
            <person name="Guo H."/>
            <person name="Jenkins J."/>
            <person name="Jin D."/>
            <person name="Llewellyn D."/>
            <person name="Showmaker K.C."/>
            <person name="Shu S."/>
            <person name="Udall J."/>
            <person name="Yoo M.J."/>
            <person name="Byers R."/>
            <person name="Chen W."/>
            <person name="Doron-Faigenboim A."/>
            <person name="Duke M.V."/>
            <person name="Gong L."/>
            <person name="Grimwood J."/>
            <person name="Grover C."/>
            <person name="Grupp K."/>
            <person name="Hu G."/>
            <person name="Lee T.H."/>
            <person name="Li J."/>
            <person name="Lin L."/>
            <person name="Liu T."/>
            <person name="Marler B.S."/>
            <person name="Page J.T."/>
            <person name="Roberts A.W."/>
            <person name="Romanel E."/>
            <person name="Sanders W.S."/>
            <person name="Szadkowski E."/>
            <person name="Tan X."/>
            <person name="Tang H."/>
            <person name="Xu C."/>
            <person name="Wang J."/>
            <person name="Wang Z."/>
            <person name="Zhang D."/>
            <person name="Zhang L."/>
            <person name="Ashrafi H."/>
            <person name="Bedon F."/>
            <person name="Bowers J.E."/>
            <person name="Brubaker C.L."/>
            <person name="Chee P.W."/>
            <person name="Das S."/>
            <person name="Gingle A.R."/>
            <person name="Haigler C.H."/>
            <person name="Harker D."/>
            <person name="Hoffmann L.V."/>
            <person name="Hovav R."/>
            <person name="Jones D.C."/>
            <person name="Lemke C."/>
            <person name="Mansoor S."/>
            <person name="ur Rahman M."/>
            <person name="Rainville L.N."/>
            <person name="Rambani A."/>
            <person name="Reddy U.K."/>
            <person name="Rong J.K."/>
            <person name="Saranga Y."/>
            <person name="Scheffler B.E."/>
            <person name="Scheffler J.A."/>
            <person name="Stelly D.M."/>
            <person name="Triplett B.A."/>
            <person name="Van Deynze A."/>
            <person name="Vaslin M.F."/>
            <person name="Waghmare V.N."/>
            <person name="Walford S.A."/>
            <person name="Wright R.J."/>
            <person name="Zaki E.A."/>
            <person name="Zhang T."/>
            <person name="Dennis E.S."/>
            <person name="Mayer K.F."/>
            <person name="Peterson D.G."/>
            <person name="Rokhsar D.S."/>
            <person name="Wang X."/>
            <person name="Schmutz J."/>
        </authorList>
    </citation>
    <scope>NUCLEOTIDE SEQUENCE [LARGE SCALE GENOMIC DNA]</scope>
</reference>
<evidence type="ECO:0008006" key="3">
    <source>
        <dbReference type="Google" id="ProtNLM"/>
    </source>
</evidence>
<dbReference type="AlphaFoldDB" id="A0A0D2SGT8"/>
<dbReference type="Gramene" id="KJB43439">
    <property type="protein sequence ID" value="KJB43439"/>
    <property type="gene ID" value="B456_007G200100"/>
</dbReference>
<dbReference type="EMBL" id="CM001746">
    <property type="protein sequence ID" value="KJB43439.1"/>
    <property type="molecule type" value="Genomic_DNA"/>
</dbReference>
<dbReference type="eggNOG" id="KOG0743">
    <property type="taxonomic scope" value="Eukaryota"/>
</dbReference>
<evidence type="ECO:0000313" key="2">
    <source>
        <dbReference type="Proteomes" id="UP000032304"/>
    </source>
</evidence>
<dbReference type="InterPro" id="IPR027417">
    <property type="entry name" value="P-loop_NTPase"/>
</dbReference>
<dbReference type="Gene3D" id="3.40.50.300">
    <property type="entry name" value="P-loop containing nucleotide triphosphate hydrolases"/>
    <property type="match status" value="1"/>
</dbReference>
<protein>
    <recommendedName>
        <fullName evidence="3">ATPase AAA-type core domain-containing protein</fullName>
    </recommendedName>
</protein>